<evidence type="ECO:0000256" key="2">
    <source>
        <dbReference type="ARBA" id="ARBA00022980"/>
    </source>
</evidence>
<keyword evidence="4" id="KW-0934">Plastid</keyword>
<keyword evidence="2 4" id="KW-0689">Ribosomal protein</keyword>
<dbReference type="AlphaFoldDB" id="A0A068W8Y3"/>
<dbReference type="KEGG" id="bmic:B661_pgp27"/>
<evidence type="ECO:0000313" key="5">
    <source>
        <dbReference type="Proteomes" id="UP000002899"/>
    </source>
</evidence>
<keyword evidence="5" id="KW-1185">Reference proteome</keyword>
<geneLocation type="apicoplast" evidence="4"/>
<name>A0A068W8Y3_BABMR</name>
<dbReference type="SUPFAM" id="SSF54821">
    <property type="entry name" value="Ribosomal protein S3 C-terminal domain"/>
    <property type="match status" value="1"/>
</dbReference>
<comment type="similarity">
    <text evidence="1">Belongs to the universal ribosomal protein uS3 family.</text>
</comment>
<dbReference type="GO" id="GO:0005840">
    <property type="term" value="C:ribosome"/>
    <property type="evidence" value="ECO:0007669"/>
    <property type="project" value="UniProtKB-KW"/>
</dbReference>
<dbReference type="VEuPathDB" id="PiroplasmaDB:BmR1_api00280"/>
<evidence type="ECO:0000256" key="1">
    <source>
        <dbReference type="ARBA" id="ARBA00010761"/>
    </source>
</evidence>
<dbReference type="GeneID" id="32877950"/>
<evidence type="ECO:0000313" key="4">
    <source>
        <dbReference type="EMBL" id="CDR32590.1"/>
    </source>
</evidence>
<protein>
    <submittedName>
        <fullName evidence="4">Ribosomal protein S3</fullName>
    </submittedName>
</protein>
<evidence type="ECO:0000256" key="3">
    <source>
        <dbReference type="ARBA" id="ARBA00023274"/>
    </source>
</evidence>
<proteinExistence type="inferred from homology"/>
<organism evidence="4 5">
    <name type="scientific">Babesia microti (strain RI)</name>
    <dbReference type="NCBI Taxonomy" id="1133968"/>
    <lineage>
        <taxon>Eukaryota</taxon>
        <taxon>Sar</taxon>
        <taxon>Alveolata</taxon>
        <taxon>Apicomplexa</taxon>
        <taxon>Aconoidasida</taxon>
        <taxon>Piroplasmida</taxon>
        <taxon>Babesiidae</taxon>
        <taxon>Babesia</taxon>
    </lineage>
</organism>
<reference evidence="4" key="1">
    <citation type="submission" date="2014-04" db="EMBL/GenBank/DDBJ databases">
        <title>Structure and function of the apicoplast genome of the human pathogen Babesia microti.</title>
        <authorList>
            <person name="Garg A."/>
            <person name="Stein A."/>
            <person name="Zhao W."/>
            <person name="Dwivedi A."/>
            <person name="Frutos R."/>
            <person name="Cornillot E."/>
            <person name="Ben Mamoun C."/>
        </authorList>
    </citation>
    <scope>NUCLEOTIDE SEQUENCE [LARGE SCALE GENOMIC DNA]</scope>
    <source>
        <strain evidence="4">RI</strain>
    </source>
</reference>
<gene>
    <name evidence="4" type="primary">rps3</name>
</gene>
<dbReference type="EMBL" id="LK028575">
    <property type="protein sequence ID" value="CDR32590.1"/>
    <property type="molecule type" value="Genomic_DNA"/>
</dbReference>
<dbReference type="Proteomes" id="UP000002899">
    <property type="component" value="Apicoplast Pltd"/>
</dbReference>
<sequence length="233" mass="28359">MSKVISPIVFRSKYFNSYINKQFLYFNKKSNNISYFKFFNIYINLLYLVKKNLNLINSYILSKYLFTKVEFINIKIIVINFIFSRIYNKKVINIIKNLFLNITLYFNYFKNYKFYGKIKNFFILKLSNLTYYNLIEPLSSLKFTFYDYKKFKKSIIFYCNKVFKFKYKKRFNVIGIKFIYSGRFNKLNNRSKVDIYSIGSLYMQTITSKFYYFTDSINTDKGVIGLKIWINVN</sequence>
<dbReference type="RefSeq" id="YP_009363159.1">
    <property type="nucleotide sequence ID" value="NC_034636.1"/>
</dbReference>
<accession>A0A068W8Y3</accession>
<dbReference type="Gene3D" id="3.30.1140.32">
    <property type="entry name" value="Ribosomal protein S3, C-terminal domain"/>
    <property type="match status" value="1"/>
</dbReference>
<keyword evidence="4" id="KW-0933">Apicoplast</keyword>
<dbReference type="InterPro" id="IPR036419">
    <property type="entry name" value="Ribosomal_S3_C_sf"/>
</dbReference>
<dbReference type="GO" id="GO:1990904">
    <property type="term" value="C:ribonucleoprotein complex"/>
    <property type="evidence" value="ECO:0007669"/>
    <property type="project" value="UniProtKB-KW"/>
</dbReference>
<keyword evidence="3" id="KW-0687">Ribonucleoprotein</keyword>